<keyword evidence="2" id="KW-1185">Reference proteome</keyword>
<organism evidence="1 2">
    <name type="scientific">Flavobacterium ardleyense</name>
    <dbReference type="NCBI Taxonomy" id="2038737"/>
    <lineage>
        <taxon>Bacteria</taxon>
        <taxon>Pseudomonadati</taxon>
        <taxon>Bacteroidota</taxon>
        <taxon>Flavobacteriia</taxon>
        <taxon>Flavobacteriales</taxon>
        <taxon>Flavobacteriaceae</taxon>
        <taxon>Flavobacterium</taxon>
    </lineage>
</organism>
<gene>
    <name evidence="1" type="ORF">ACFSX9_07210</name>
</gene>
<dbReference type="EMBL" id="JBHUOL010000012">
    <property type="protein sequence ID" value="MFD2908522.1"/>
    <property type="molecule type" value="Genomic_DNA"/>
</dbReference>
<dbReference type="InterPro" id="IPR005901">
    <property type="entry name" value="GLPGLI"/>
</dbReference>
<dbReference type="RefSeq" id="WP_379806125.1">
    <property type="nucleotide sequence ID" value="NZ_JBHUOL010000012.1"/>
</dbReference>
<comment type="caution">
    <text evidence="1">The sequence shown here is derived from an EMBL/GenBank/DDBJ whole genome shotgun (WGS) entry which is preliminary data.</text>
</comment>
<sequence length="236" mass="27189">MKRYHMKHIILFFLLVQSFLVFSQYKSGRIEYNLVIGHDEKLANDEKFKFVLESAIEGAKLISFDLVFNNESSFFKKKESLENENTGYAEAMSGAKDCYYNIKNGIEKIKQIDNYTGHFVIKYNDETKWELSEETKIIDNYICYKAISTQIVINSKSTFTHPVIAWYCPSIPFSYGPKGYTGLPGLILELQVRHIKWGATKISLSTENKIIDEPTKGKVVTEEEYKNIVIKGSPTF</sequence>
<reference evidence="2" key="1">
    <citation type="journal article" date="2019" name="Int. J. Syst. Evol. Microbiol.">
        <title>The Global Catalogue of Microorganisms (GCM) 10K type strain sequencing project: providing services to taxonomists for standard genome sequencing and annotation.</title>
        <authorList>
            <consortium name="The Broad Institute Genomics Platform"/>
            <consortium name="The Broad Institute Genome Sequencing Center for Infectious Disease"/>
            <person name="Wu L."/>
            <person name="Ma J."/>
        </authorList>
    </citation>
    <scope>NUCLEOTIDE SEQUENCE [LARGE SCALE GENOMIC DNA]</scope>
    <source>
        <strain evidence="2">KCTC 52644</strain>
    </source>
</reference>
<name>A0ABW5Z9P9_9FLAO</name>
<accession>A0ABW5Z9P9</accession>
<proteinExistence type="predicted"/>
<protein>
    <submittedName>
        <fullName evidence="1">GLPGLI family protein</fullName>
    </submittedName>
</protein>
<dbReference type="NCBIfam" id="TIGR01200">
    <property type="entry name" value="GLPGLI"/>
    <property type="match status" value="1"/>
</dbReference>
<dbReference type="Pfam" id="PF09697">
    <property type="entry name" value="Porph_ging"/>
    <property type="match status" value="1"/>
</dbReference>
<evidence type="ECO:0000313" key="1">
    <source>
        <dbReference type="EMBL" id="MFD2908522.1"/>
    </source>
</evidence>
<dbReference type="Proteomes" id="UP001597549">
    <property type="component" value="Unassembled WGS sequence"/>
</dbReference>
<evidence type="ECO:0000313" key="2">
    <source>
        <dbReference type="Proteomes" id="UP001597549"/>
    </source>
</evidence>